<dbReference type="Proteomes" id="UP000827392">
    <property type="component" value="Segment"/>
</dbReference>
<reference evidence="1 2" key="1">
    <citation type="submission" date="2021-05" db="EMBL/GenBank/DDBJ databases">
        <title>Diversity, taxonomy and evolution of archaeal viruses of the class Caudoviricetes.</title>
        <authorList>
            <person name="Liu Y."/>
            <person name="Demina T.A."/>
            <person name="Roux S."/>
            <person name="Aiewsakun P."/>
            <person name="Kazlauskas D."/>
            <person name="Simmonds P."/>
            <person name="Prangishvili D."/>
            <person name="Oksanen H.M."/>
            <person name="Krupovic M."/>
        </authorList>
    </citation>
    <scope>NUCLEOTIDE SEQUENCE [LARGE SCALE GENOMIC DNA]</scope>
    <source>
        <strain evidence="1">HSTV-4/6</strain>
    </source>
</reference>
<organism evidence="1 2">
    <name type="scientific">Halorubrum sodomense tailed virus 4</name>
    <dbReference type="NCBI Taxonomy" id="2878013"/>
    <lineage>
        <taxon>Viruses</taxon>
        <taxon>Duplodnaviria</taxon>
        <taxon>Heunggongvirae</taxon>
        <taxon>Uroviricota</taxon>
        <taxon>Caudoviricetes</taxon>
        <taxon>Thumleimavirales</taxon>
        <taxon>Hafunaviridae</taxon>
        <taxon>Haloferacalesvirus</taxon>
        <taxon>Haloferacalesvirus samutsakhonense</taxon>
        <taxon>Haloferacalesvirus HSTV4</taxon>
    </lineage>
</organism>
<proteinExistence type="predicted"/>
<keyword evidence="2" id="KW-1185">Reference proteome</keyword>
<protein>
    <submittedName>
        <fullName evidence="1">Uncharacterized protein</fullName>
    </submittedName>
</protein>
<sequence>MSDSECVVCGEPVKFPLTQSTCSPECRHEFLNTMADYVTAFPNHTDGQYQKAKAYLD</sequence>
<accession>A0AAE8XXL8</accession>
<evidence type="ECO:0000313" key="2">
    <source>
        <dbReference type="Proteomes" id="UP000827392"/>
    </source>
</evidence>
<gene>
    <name evidence="1" type="ORF">HSTV-4_gp41</name>
</gene>
<dbReference type="EMBL" id="MZ334501">
    <property type="protein sequence ID" value="UBF20248.1"/>
    <property type="molecule type" value="Genomic_DNA"/>
</dbReference>
<evidence type="ECO:0000313" key="1">
    <source>
        <dbReference type="EMBL" id="UBF20248.1"/>
    </source>
</evidence>
<name>A0AAE8XXL8_9CAUD</name>